<sequence length="774" mass="86136">MAVILFFLLPSLAVLDAVPVAFQHTLQGDPYSSKKTSENSFDFTMDDQANFTFTQEGKSWLQSAPAFLYTEGKRFSAEDGSLKLDHRETESGADKMGTWTSQCFVYMAGSRSWKLCAKAWHDPAWPAVVFQQHFINGTDGSAHDTDSVISGFPSFQIQSEDNGFGFLGYQGCFFGDLSKKIGSWTQKGQGLTGGTLGGPVAIFDQNHGVCIMAPFSEFMSTSRAVDGNGRVSWGVMGGVISVPTGFVQQSIVYCGNTGINQVFSDWGRFMRTYYNKDDTYRKTDLTVNYLGFYTDDGAYYYHTTEPNKNYEDTILEIKEYIDSMAIPYRYVQYDDWFYPRGPKQGTVTWEPTPAVSPHGFQYIYNITKLPVAAQNMYWSSKTTYAKANGGKYDFIVETDKAIPQDLTFWMDLMKGARLWGLVMYEQDWLDQEFYTMNATQSTVDVAKTWLMQMGQAARATGLTIQYCMSNPRHAMQSLEIPVVTQARVSGDYHPGNDQWLIGESSIFAHAMGIAPWKDNFWTTTDQPGNPHHLSEPYPELEAVVSTLSTGPVGPSDKVGHTNVSLLMQCCRADGLILKPTKPATAIDKQIWQEAWKNGVGPSGQVWTAYSHVGYDWYFGIVLAVDIGADFKLFPSDAGFTSFEALTVITRSNQKTTTPQLSDFGEANPIQLTSGCTRLNFCMYYTSPVINVDRAATQIVIYGEEMKFVPMSPGRVSNIDVTNDDVIVTLQGTTGETITFTNFVNGKLVRHTCKFGQTGIASLGLKDPRSTCQMV</sequence>
<dbReference type="Proteomes" id="UP001374579">
    <property type="component" value="Unassembled WGS sequence"/>
</dbReference>
<accession>A0AAN9G8C0</accession>
<organism evidence="2 3">
    <name type="scientific">Littorina saxatilis</name>
    <dbReference type="NCBI Taxonomy" id="31220"/>
    <lineage>
        <taxon>Eukaryota</taxon>
        <taxon>Metazoa</taxon>
        <taxon>Spiralia</taxon>
        <taxon>Lophotrochozoa</taxon>
        <taxon>Mollusca</taxon>
        <taxon>Gastropoda</taxon>
        <taxon>Caenogastropoda</taxon>
        <taxon>Littorinimorpha</taxon>
        <taxon>Littorinoidea</taxon>
        <taxon>Littorinidae</taxon>
        <taxon>Littorina</taxon>
    </lineage>
</organism>
<feature type="signal peptide" evidence="1">
    <location>
        <begin position="1"/>
        <end position="17"/>
    </location>
</feature>
<protein>
    <submittedName>
        <fullName evidence="2">Uncharacterized protein</fullName>
    </submittedName>
</protein>
<feature type="chain" id="PRO_5042881814" evidence="1">
    <location>
        <begin position="18"/>
        <end position="774"/>
    </location>
</feature>
<proteinExistence type="predicted"/>
<gene>
    <name evidence="2" type="ORF">V1264_002933</name>
</gene>
<evidence type="ECO:0000256" key="1">
    <source>
        <dbReference type="SAM" id="SignalP"/>
    </source>
</evidence>
<dbReference type="EMBL" id="JBAMIC010000012">
    <property type="protein sequence ID" value="KAK7098687.1"/>
    <property type="molecule type" value="Genomic_DNA"/>
</dbReference>
<reference evidence="2 3" key="1">
    <citation type="submission" date="2024-02" db="EMBL/GenBank/DDBJ databases">
        <title>Chromosome-scale genome assembly of the rough periwinkle Littorina saxatilis.</title>
        <authorList>
            <person name="De Jode A."/>
            <person name="Faria R."/>
            <person name="Formenti G."/>
            <person name="Sims Y."/>
            <person name="Smith T.P."/>
            <person name="Tracey A."/>
            <person name="Wood J.M.D."/>
            <person name="Zagrodzka Z.B."/>
            <person name="Johannesson K."/>
            <person name="Butlin R.K."/>
            <person name="Leder E.H."/>
        </authorList>
    </citation>
    <scope>NUCLEOTIDE SEQUENCE [LARGE SCALE GENOMIC DNA]</scope>
    <source>
        <strain evidence="2">Snail1</strain>
        <tissue evidence="2">Muscle</tissue>
    </source>
</reference>
<keyword evidence="1" id="KW-0732">Signal</keyword>
<name>A0AAN9G8C0_9CAEN</name>
<evidence type="ECO:0000313" key="3">
    <source>
        <dbReference type="Proteomes" id="UP001374579"/>
    </source>
</evidence>
<comment type="caution">
    <text evidence="2">The sequence shown here is derived from an EMBL/GenBank/DDBJ whole genome shotgun (WGS) entry which is preliminary data.</text>
</comment>
<evidence type="ECO:0000313" key="2">
    <source>
        <dbReference type="EMBL" id="KAK7098687.1"/>
    </source>
</evidence>
<dbReference type="AlphaFoldDB" id="A0AAN9G8C0"/>
<keyword evidence="3" id="KW-1185">Reference proteome</keyword>